<dbReference type="CDD" id="cd24015">
    <property type="entry name" value="ASKHA_NBD_PanK-III"/>
    <property type="match status" value="1"/>
</dbReference>
<evidence type="ECO:0000256" key="1">
    <source>
        <dbReference type="ARBA" id="ARBA00001206"/>
    </source>
</evidence>
<evidence type="ECO:0000256" key="7">
    <source>
        <dbReference type="ARBA" id="ARBA00022490"/>
    </source>
</evidence>
<dbReference type="NCBIfam" id="TIGR00671">
    <property type="entry name" value="baf"/>
    <property type="match status" value="1"/>
</dbReference>
<dbReference type="EMBL" id="JXYS01000026">
    <property type="protein sequence ID" value="KJF17974.1"/>
    <property type="molecule type" value="Genomic_DNA"/>
</dbReference>
<protein>
    <recommendedName>
        <fullName evidence="15 16">Type III pantothenate kinase</fullName>
        <ecNumber evidence="6 16">2.7.1.33</ecNumber>
    </recommendedName>
    <alternativeName>
        <fullName evidence="16">PanK-III</fullName>
    </alternativeName>
    <alternativeName>
        <fullName evidence="16">Pantothenic acid kinase</fullName>
    </alternativeName>
</protein>
<dbReference type="GO" id="GO:0046872">
    <property type="term" value="F:metal ion binding"/>
    <property type="evidence" value="ECO:0007669"/>
    <property type="project" value="UniProtKB-KW"/>
</dbReference>
<dbReference type="UniPathway" id="UPA00241">
    <property type="reaction ID" value="UER00352"/>
</dbReference>
<keyword evidence="12 16" id="KW-0630">Potassium</keyword>
<sequence length="274" mass="28981">MLLVIDVGNSNTVIGVYESQSLVMGEVKVGRSADFGLTHHFRVATVAEKTADEYALLLVQLLGMKGLDRLSSISGVVISSTVPSVTQTMREMTDNWFGVVPLIIGPGVRSGMPILYDNAKEVGADRIADAVAGMDLYGSPLIVVDFGTATTFDAVSAKGEYLGGAICPGVEISMNALVSRAAALRKVELVAPRGVIGKSTVESIQSGALYGFAAQTDGMARRFKAELGQEAKVIATGGLAVVVAPYCEEVDAVEPWLTLHGLRLLYEKNFTPVR</sequence>
<feature type="active site" description="Proton acceptor" evidence="16">
    <location>
        <position position="125"/>
    </location>
</feature>
<evidence type="ECO:0000256" key="8">
    <source>
        <dbReference type="ARBA" id="ARBA00022679"/>
    </source>
</evidence>
<dbReference type="GO" id="GO:0005524">
    <property type="term" value="F:ATP binding"/>
    <property type="evidence" value="ECO:0007669"/>
    <property type="project" value="UniProtKB-UniRule"/>
</dbReference>
<evidence type="ECO:0000256" key="4">
    <source>
        <dbReference type="ARBA" id="ARBA00005225"/>
    </source>
</evidence>
<evidence type="ECO:0000256" key="9">
    <source>
        <dbReference type="ARBA" id="ARBA00022741"/>
    </source>
</evidence>
<keyword evidence="11 16" id="KW-0067">ATP-binding</keyword>
<dbReference type="GO" id="GO:0005737">
    <property type="term" value="C:cytoplasm"/>
    <property type="evidence" value="ECO:0007669"/>
    <property type="project" value="UniProtKB-SubCell"/>
</dbReference>
<evidence type="ECO:0000256" key="6">
    <source>
        <dbReference type="ARBA" id="ARBA00012102"/>
    </source>
</evidence>
<dbReference type="RefSeq" id="WP_052604849.1">
    <property type="nucleotide sequence ID" value="NZ_JXYS01000026.1"/>
</dbReference>
<proteinExistence type="inferred from homology"/>
<comment type="similarity">
    <text evidence="14 16">Belongs to the type III pantothenate kinase family.</text>
</comment>
<comment type="pathway">
    <text evidence="4 16">Cofactor biosynthesis; coenzyme A biosynthesis; CoA from (R)-pantothenate: step 1/5.</text>
</comment>
<dbReference type="GO" id="GO:0004594">
    <property type="term" value="F:pantothenate kinase activity"/>
    <property type="evidence" value="ECO:0007669"/>
    <property type="project" value="UniProtKB-UniRule"/>
</dbReference>
<dbReference type="PANTHER" id="PTHR34265">
    <property type="entry name" value="TYPE III PANTOTHENATE KINASE"/>
    <property type="match status" value="1"/>
</dbReference>
<keyword evidence="8 16" id="KW-0808">Transferase</keyword>
<evidence type="ECO:0000256" key="5">
    <source>
        <dbReference type="ARBA" id="ARBA00011738"/>
    </source>
</evidence>
<name>A0A0D8HJE6_9ACTN</name>
<keyword evidence="10 16" id="KW-0418">Kinase</keyword>
<keyword evidence="9 16" id="KW-0547">Nucleotide-binding</keyword>
<evidence type="ECO:0000256" key="13">
    <source>
        <dbReference type="ARBA" id="ARBA00022993"/>
    </source>
</evidence>
<dbReference type="OrthoDB" id="9804707at2"/>
<organism evidence="17 18">
    <name type="scientific">Acidithrix ferrooxidans</name>
    <dbReference type="NCBI Taxonomy" id="1280514"/>
    <lineage>
        <taxon>Bacteria</taxon>
        <taxon>Bacillati</taxon>
        <taxon>Actinomycetota</taxon>
        <taxon>Acidimicrobiia</taxon>
        <taxon>Acidimicrobiales</taxon>
        <taxon>Acidimicrobiaceae</taxon>
        <taxon>Acidithrix</taxon>
    </lineage>
</organism>
<evidence type="ECO:0000256" key="2">
    <source>
        <dbReference type="ARBA" id="ARBA00001958"/>
    </source>
</evidence>
<keyword evidence="18" id="KW-1185">Reference proteome</keyword>
<evidence type="ECO:0000256" key="14">
    <source>
        <dbReference type="ARBA" id="ARBA00038036"/>
    </source>
</evidence>
<accession>A0A0D8HJE6</accession>
<feature type="binding site" evidence="16">
    <location>
        <position position="200"/>
    </location>
    <ligand>
        <name>substrate</name>
    </ligand>
</feature>
<evidence type="ECO:0000256" key="15">
    <source>
        <dbReference type="ARBA" id="ARBA00040883"/>
    </source>
</evidence>
<feature type="binding site" evidence="16">
    <location>
        <begin position="6"/>
        <end position="13"/>
    </location>
    <ligand>
        <name>ATP</name>
        <dbReference type="ChEBI" id="CHEBI:30616"/>
    </ligand>
</feature>
<dbReference type="EC" id="2.7.1.33" evidence="6 16"/>
<evidence type="ECO:0000256" key="10">
    <source>
        <dbReference type="ARBA" id="ARBA00022777"/>
    </source>
</evidence>
<gene>
    <name evidence="16 17" type="primary">coaX</name>
    <name evidence="17" type="ORF">AXFE_10700</name>
</gene>
<evidence type="ECO:0000256" key="16">
    <source>
        <dbReference type="HAMAP-Rule" id="MF_01274"/>
    </source>
</evidence>
<comment type="cofactor">
    <cofactor evidence="2">
        <name>K(+)</name>
        <dbReference type="ChEBI" id="CHEBI:29103"/>
    </cofactor>
</comment>
<keyword evidence="7 16" id="KW-0963">Cytoplasm</keyword>
<dbReference type="NCBIfam" id="NF009855">
    <property type="entry name" value="PRK13321.1"/>
    <property type="match status" value="1"/>
</dbReference>
<comment type="subcellular location">
    <subcellularLocation>
        <location evidence="3 16">Cytoplasm</location>
    </subcellularLocation>
</comment>
<keyword evidence="16" id="KW-0479">Metal-binding</keyword>
<dbReference type="STRING" id="1280514.AXFE_10700"/>
<feature type="binding site" evidence="16">
    <location>
        <position position="116"/>
    </location>
    <ligand>
        <name>substrate</name>
    </ligand>
</feature>
<dbReference type="PATRIC" id="fig|1280514.3.peg.1414"/>
<dbReference type="AlphaFoldDB" id="A0A0D8HJE6"/>
<feature type="binding site" evidence="16">
    <location>
        <position position="145"/>
    </location>
    <ligand>
        <name>K(+)</name>
        <dbReference type="ChEBI" id="CHEBI:29103"/>
    </ligand>
</feature>
<dbReference type="GO" id="GO:0015937">
    <property type="term" value="P:coenzyme A biosynthetic process"/>
    <property type="evidence" value="ECO:0007669"/>
    <property type="project" value="UniProtKB-UniRule"/>
</dbReference>
<evidence type="ECO:0000256" key="3">
    <source>
        <dbReference type="ARBA" id="ARBA00004496"/>
    </source>
</evidence>
<dbReference type="InterPro" id="IPR004619">
    <property type="entry name" value="Type_III_PanK"/>
</dbReference>
<dbReference type="PANTHER" id="PTHR34265:SF1">
    <property type="entry name" value="TYPE III PANTOTHENATE KINASE"/>
    <property type="match status" value="1"/>
</dbReference>
<dbReference type="SUPFAM" id="SSF53067">
    <property type="entry name" value="Actin-like ATPase domain"/>
    <property type="match status" value="2"/>
</dbReference>
<dbReference type="HAMAP" id="MF_01274">
    <property type="entry name" value="Pantothen_kinase_3"/>
    <property type="match status" value="1"/>
</dbReference>
<keyword evidence="13 16" id="KW-0173">Coenzyme A biosynthesis</keyword>
<evidence type="ECO:0000313" key="18">
    <source>
        <dbReference type="Proteomes" id="UP000032360"/>
    </source>
</evidence>
<dbReference type="Proteomes" id="UP000032360">
    <property type="component" value="Unassembled WGS sequence"/>
</dbReference>
<comment type="caution">
    <text evidence="17">The sequence shown here is derived from an EMBL/GenBank/DDBJ whole genome shotgun (WGS) entry which is preliminary data.</text>
</comment>
<dbReference type="InterPro" id="IPR043129">
    <property type="entry name" value="ATPase_NBD"/>
</dbReference>
<dbReference type="Gene3D" id="3.30.420.40">
    <property type="match status" value="2"/>
</dbReference>
<evidence type="ECO:0000313" key="17">
    <source>
        <dbReference type="EMBL" id="KJF17974.1"/>
    </source>
</evidence>
<comment type="function">
    <text evidence="16">Catalyzes the phosphorylation of pantothenate (Pan), the first step in CoA biosynthesis.</text>
</comment>
<reference evidence="17 18" key="1">
    <citation type="submission" date="2015-01" db="EMBL/GenBank/DDBJ databases">
        <title>Draft genome of the acidophilic iron oxidizer Acidithrix ferrooxidans strain Py-F3.</title>
        <authorList>
            <person name="Poehlein A."/>
            <person name="Eisen S."/>
            <person name="Schloemann M."/>
            <person name="Johnson B.D."/>
            <person name="Daniel R."/>
            <person name="Muehling M."/>
        </authorList>
    </citation>
    <scope>NUCLEOTIDE SEQUENCE [LARGE SCALE GENOMIC DNA]</scope>
    <source>
        <strain evidence="17 18">Py-F3</strain>
    </source>
</reference>
<comment type="catalytic activity">
    <reaction evidence="1 16">
        <text>(R)-pantothenate + ATP = (R)-4'-phosphopantothenate + ADP + H(+)</text>
        <dbReference type="Rhea" id="RHEA:16373"/>
        <dbReference type="ChEBI" id="CHEBI:10986"/>
        <dbReference type="ChEBI" id="CHEBI:15378"/>
        <dbReference type="ChEBI" id="CHEBI:29032"/>
        <dbReference type="ChEBI" id="CHEBI:30616"/>
        <dbReference type="ChEBI" id="CHEBI:456216"/>
        <dbReference type="EC" id="2.7.1.33"/>
    </reaction>
</comment>
<evidence type="ECO:0000256" key="12">
    <source>
        <dbReference type="ARBA" id="ARBA00022958"/>
    </source>
</evidence>
<feature type="binding site" evidence="16">
    <location>
        <begin position="123"/>
        <end position="126"/>
    </location>
    <ligand>
        <name>substrate</name>
    </ligand>
</feature>
<dbReference type="Pfam" id="PF03309">
    <property type="entry name" value="Pan_kinase"/>
    <property type="match status" value="1"/>
</dbReference>
<feature type="binding site" evidence="16">
    <location>
        <position position="148"/>
    </location>
    <ligand>
        <name>ATP</name>
        <dbReference type="ChEBI" id="CHEBI:30616"/>
    </ligand>
</feature>
<comment type="cofactor">
    <cofactor evidence="16">
        <name>NH4(+)</name>
        <dbReference type="ChEBI" id="CHEBI:28938"/>
    </cofactor>
    <cofactor evidence="16">
        <name>K(+)</name>
        <dbReference type="ChEBI" id="CHEBI:29103"/>
    </cofactor>
    <text evidence="16">A monovalent cation. Ammonium or potassium.</text>
</comment>
<evidence type="ECO:0000256" key="11">
    <source>
        <dbReference type="ARBA" id="ARBA00022840"/>
    </source>
</evidence>
<comment type="subunit">
    <text evidence="5 16">Homodimer.</text>
</comment>